<dbReference type="EC" id="3.2.2.15" evidence="2"/>
<name>A0ABV7PKJ0_9BURK</name>
<dbReference type="SMART" id="SM00987">
    <property type="entry name" value="UreE_C"/>
    <property type="match status" value="1"/>
</dbReference>
<evidence type="ECO:0000313" key="3">
    <source>
        <dbReference type="Proteomes" id="UP001595665"/>
    </source>
</evidence>
<evidence type="ECO:0000313" key="2">
    <source>
        <dbReference type="EMBL" id="MFC3459728.1"/>
    </source>
</evidence>
<dbReference type="Pfam" id="PF03167">
    <property type="entry name" value="UDG"/>
    <property type="match status" value="1"/>
</dbReference>
<dbReference type="InterPro" id="IPR036895">
    <property type="entry name" value="Uracil-DNA_glycosylase-like_sf"/>
</dbReference>
<dbReference type="SUPFAM" id="SSF52141">
    <property type="entry name" value="Uracil-DNA glycosylase-like"/>
    <property type="match status" value="1"/>
</dbReference>
<dbReference type="NCBIfam" id="TIGR04274">
    <property type="entry name" value="hypoxanDNAglyco"/>
    <property type="match status" value="1"/>
</dbReference>
<dbReference type="Gene3D" id="3.40.470.10">
    <property type="entry name" value="Uracil-DNA glycosylase-like domain"/>
    <property type="match status" value="1"/>
</dbReference>
<keyword evidence="3" id="KW-1185">Reference proteome</keyword>
<reference evidence="3" key="1">
    <citation type="journal article" date="2019" name="Int. J. Syst. Evol. Microbiol.">
        <title>The Global Catalogue of Microorganisms (GCM) 10K type strain sequencing project: providing services to taxonomists for standard genome sequencing and annotation.</title>
        <authorList>
            <consortium name="The Broad Institute Genomics Platform"/>
            <consortium name="The Broad Institute Genome Sequencing Center for Infectious Disease"/>
            <person name="Wu L."/>
            <person name="Ma J."/>
        </authorList>
    </citation>
    <scope>NUCLEOTIDE SEQUENCE [LARGE SCALE GENOMIC DNA]</scope>
    <source>
        <strain evidence="3">CCM 7480</strain>
    </source>
</reference>
<evidence type="ECO:0000259" key="1">
    <source>
        <dbReference type="SMART" id="SM00986"/>
    </source>
</evidence>
<dbReference type="SMART" id="SM00986">
    <property type="entry name" value="UDG"/>
    <property type="match status" value="1"/>
</dbReference>
<keyword evidence="2" id="KW-0326">Glycosidase</keyword>
<dbReference type="GO" id="GO:0033958">
    <property type="term" value="F:DNA-deoxyinosine glycosylase activity"/>
    <property type="evidence" value="ECO:0007669"/>
    <property type="project" value="UniProtKB-EC"/>
</dbReference>
<feature type="domain" description="Uracil-DNA glycosylase-like" evidence="1">
    <location>
        <begin position="16"/>
        <end position="166"/>
    </location>
</feature>
<accession>A0ABV7PKJ0</accession>
<dbReference type="EMBL" id="JBHRVV010000001">
    <property type="protein sequence ID" value="MFC3459728.1"/>
    <property type="molecule type" value="Genomic_DNA"/>
</dbReference>
<sequence length="182" mass="19663">MPNTVSKDSPLLTGLAPVIAPDTRILVLGSFPGAASLAAQQYYAHPRNQFWKLVGALVGEDLYGLPYDERLPRLLAHRFGLWDVLAACEREGSLDSAIRKPAANDFERLHKLCPKLETVGFNGQASGKFAPQFAEAGYRTVVLPSSSPAHMAISFEQKLAVWGALMEEGDADPQASGQAPLF</sequence>
<dbReference type="RefSeq" id="WP_312548523.1">
    <property type="nucleotide sequence ID" value="NZ_JBHRVV010000001.1"/>
</dbReference>
<proteinExistence type="predicted"/>
<organism evidence="2 3">
    <name type="scientific">Massilia haematophila</name>
    <dbReference type="NCBI Taxonomy" id="457923"/>
    <lineage>
        <taxon>Bacteria</taxon>
        <taxon>Pseudomonadati</taxon>
        <taxon>Pseudomonadota</taxon>
        <taxon>Betaproteobacteria</taxon>
        <taxon>Burkholderiales</taxon>
        <taxon>Oxalobacteraceae</taxon>
        <taxon>Telluria group</taxon>
        <taxon>Massilia</taxon>
    </lineage>
</organism>
<comment type="caution">
    <text evidence="2">The sequence shown here is derived from an EMBL/GenBank/DDBJ whole genome shotgun (WGS) entry which is preliminary data.</text>
</comment>
<protein>
    <submittedName>
        <fullName evidence="2">DNA-deoxyinosine glycosylase</fullName>
        <ecNumber evidence="2">3.2.2.15</ecNumber>
    </submittedName>
</protein>
<dbReference type="CDD" id="cd10032">
    <property type="entry name" value="UDG-F6_HDG"/>
    <property type="match status" value="1"/>
</dbReference>
<dbReference type="Proteomes" id="UP001595665">
    <property type="component" value="Unassembled WGS sequence"/>
</dbReference>
<keyword evidence="2" id="KW-0378">Hydrolase</keyword>
<gene>
    <name evidence="2" type="ORF">ACFOPH_15950</name>
</gene>
<dbReference type="InterPro" id="IPR026353">
    <property type="entry name" value="Hypoxan-DNA_Glyclase"/>
</dbReference>
<dbReference type="InterPro" id="IPR005122">
    <property type="entry name" value="Uracil-DNA_glycosylase-like"/>
</dbReference>